<dbReference type="InterPro" id="IPR002645">
    <property type="entry name" value="STAS_dom"/>
</dbReference>
<organism evidence="2 3">
    <name type="scientific">Actinoplanes nipponensis</name>
    <dbReference type="NCBI Taxonomy" id="135950"/>
    <lineage>
        <taxon>Bacteria</taxon>
        <taxon>Bacillati</taxon>
        <taxon>Actinomycetota</taxon>
        <taxon>Actinomycetes</taxon>
        <taxon>Micromonosporales</taxon>
        <taxon>Micromonosporaceae</taxon>
        <taxon>Actinoplanes</taxon>
    </lineage>
</organism>
<dbReference type="Pfam" id="PF13466">
    <property type="entry name" value="STAS_2"/>
    <property type="match status" value="1"/>
</dbReference>
<dbReference type="Proteomes" id="UP000647172">
    <property type="component" value="Unassembled WGS sequence"/>
</dbReference>
<dbReference type="InterPro" id="IPR058548">
    <property type="entry name" value="MlaB-like_STAS"/>
</dbReference>
<sequence length="197" mass="22622">MNSPAEPAPGGEHLRARVHRTAERVTVVLTGDLDRLTGPTLIDVVEESRERPVRRIDLDLAGVEFLDLGGLRALLCVQHRSSRDGIMLTVCNPRHYVRWLLDVTGAAEVLLDARQPAPAEPALSWVNRYAEPDDTAYVRLLQEQGVRADDRDRLADEREKLLNERQRRLVDHQQWEDIRESLADQRERDLERRERGT</sequence>
<proteinExistence type="predicted"/>
<dbReference type="EMBL" id="BOMQ01000074">
    <property type="protein sequence ID" value="GIE52675.1"/>
    <property type="molecule type" value="Genomic_DNA"/>
</dbReference>
<gene>
    <name evidence="2" type="ORF">Ani05nite_62090</name>
</gene>
<comment type="caution">
    <text evidence="2">The sequence shown here is derived from an EMBL/GenBank/DDBJ whole genome shotgun (WGS) entry which is preliminary data.</text>
</comment>
<dbReference type="CDD" id="cd07043">
    <property type="entry name" value="STAS_anti-anti-sigma_factors"/>
    <property type="match status" value="1"/>
</dbReference>
<dbReference type="RefSeq" id="WP_203774295.1">
    <property type="nucleotide sequence ID" value="NZ_BAAAYJ010000006.1"/>
</dbReference>
<dbReference type="Gene3D" id="3.30.750.24">
    <property type="entry name" value="STAS domain"/>
    <property type="match status" value="1"/>
</dbReference>
<evidence type="ECO:0000313" key="2">
    <source>
        <dbReference type="EMBL" id="GIE52675.1"/>
    </source>
</evidence>
<dbReference type="InterPro" id="IPR036513">
    <property type="entry name" value="STAS_dom_sf"/>
</dbReference>
<protein>
    <recommendedName>
        <fullName evidence="1">STAS domain-containing protein</fullName>
    </recommendedName>
</protein>
<dbReference type="PROSITE" id="PS50801">
    <property type="entry name" value="STAS"/>
    <property type="match status" value="1"/>
</dbReference>
<keyword evidence="3" id="KW-1185">Reference proteome</keyword>
<reference evidence="2" key="1">
    <citation type="submission" date="2021-01" db="EMBL/GenBank/DDBJ databases">
        <title>Whole genome shotgun sequence of Actinoplanes nipponensis NBRC 14063.</title>
        <authorList>
            <person name="Komaki H."/>
            <person name="Tamura T."/>
        </authorList>
    </citation>
    <scope>NUCLEOTIDE SEQUENCE</scope>
    <source>
        <strain evidence="2">NBRC 14063</strain>
    </source>
</reference>
<dbReference type="AlphaFoldDB" id="A0A919JNR9"/>
<feature type="domain" description="STAS" evidence="1">
    <location>
        <begin position="14"/>
        <end position="126"/>
    </location>
</feature>
<dbReference type="SUPFAM" id="SSF52091">
    <property type="entry name" value="SpoIIaa-like"/>
    <property type="match status" value="1"/>
</dbReference>
<accession>A0A919JNR9</accession>
<name>A0A919JNR9_9ACTN</name>
<evidence type="ECO:0000313" key="3">
    <source>
        <dbReference type="Proteomes" id="UP000647172"/>
    </source>
</evidence>
<evidence type="ECO:0000259" key="1">
    <source>
        <dbReference type="PROSITE" id="PS50801"/>
    </source>
</evidence>